<dbReference type="GO" id="GO:0030246">
    <property type="term" value="F:carbohydrate binding"/>
    <property type="evidence" value="ECO:0007669"/>
    <property type="project" value="InterPro"/>
</dbReference>
<sequence length="224" mass="22550">MFERSRLPTTALALALVCAVAGTVVVGTFAAPAAAGDNIAIFALDPAETDAEVGETIEIDLVVSTHGDYVGDGIDELSATVVYDADVFSVAEVTHGEMLAHGDPDAEVTGSSEVADGEVTISQEREPSGDGAATTEPAATIAFDIAPDAPTANETLEITDASAILVSDYPQGTIERESTVSIDAVETSSGSSASTDAVPGVGAIPVLALGGAGLILYLVRQGRS</sequence>
<name>A0A1I3QQP1_9EURY</name>
<gene>
    <name evidence="3" type="ORF">SAMN05443661_12440</name>
</gene>
<protein>
    <submittedName>
        <fullName evidence="3">Cohesin domain-containing protein</fullName>
    </submittedName>
</protein>
<evidence type="ECO:0000256" key="1">
    <source>
        <dbReference type="SAM" id="Phobius"/>
    </source>
</evidence>
<dbReference type="GO" id="GO:0000272">
    <property type="term" value="P:polysaccharide catabolic process"/>
    <property type="evidence" value="ECO:0007669"/>
    <property type="project" value="InterPro"/>
</dbReference>
<dbReference type="EMBL" id="FORO01000024">
    <property type="protein sequence ID" value="SFJ36454.1"/>
    <property type="molecule type" value="Genomic_DNA"/>
</dbReference>
<dbReference type="OrthoDB" id="205619at2157"/>
<evidence type="ECO:0000313" key="3">
    <source>
        <dbReference type="EMBL" id="SFJ36454.1"/>
    </source>
</evidence>
<dbReference type="OMA" id="NDSAMFP"/>
<proteinExistence type="predicted"/>
<evidence type="ECO:0000313" key="4">
    <source>
        <dbReference type="Proteomes" id="UP000182829"/>
    </source>
</evidence>
<reference evidence="3 4" key="1">
    <citation type="submission" date="2016-10" db="EMBL/GenBank/DDBJ databases">
        <authorList>
            <person name="de Groot N.N."/>
        </authorList>
    </citation>
    <scope>NUCLEOTIDE SEQUENCE [LARGE SCALE GENOMIC DNA]</scope>
    <source>
        <strain evidence="3 4">SP2</strain>
    </source>
</reference>
<organism evidence="3 4">
    <name type="scientific">Natronobacterium gregoryi</name>
    <dbReference type="NCBI Taxonomy" id="44930"/>
    <lineage>
        <taxon>Archaea</taxon>
        <taxon>Methanobacteriati</taxon>
        <taxon>Methanobacteriota</taxon>
        <taxon>Stenosarchaea group</taxon>
        <taxon>Halobacteria</taxon>
        <taxon>Halobacteriales</taxon>
        <taxon>Natrialbaceae</taxon>
        <taxon>Natronobacterium</taxon>
    </lineage>
</organism>
<keyword evidence="1" id="KW-1133">Transmembrane helix</keyword>
<dbReference type="Pfam" id="PF00963">
    <property type="entry name" value="Cohesin"/>
    <property type="match status" value="1"/>
</dbReference>
<dbReference type="SUPFAM" id="SSF49384">
    <property type="entry name" value="Carbohydrate-binding domain"/>
    <property type="match status" value="1"/>
</dbReference>
<dbReference type="GeneID" id="14207372"/>
<evidence type="ECO:0000259" key="2">
    <source>
        <dbReference type="Pfam" id="PF00963"/>
    </source>
</evidence>
<keyword evidence="1" id="KW-0812">Transmembrane</keyword>
<dbReference type="InterPro" id="IPR002102">
    <property type="entry name" value="Cohesin_dom"/>
</dbReference>
<dbReference type="Gene3D" id="2.60.40.680">
    <property type="match status" value="1"/>
</dbReference>
<dbReference type="InterPro" id="IPR008965">
    <property type="entry name" value="CBM2/CBM3_carb-bd_dom_sf"/>
</dbReference>
<accession>A0A1I3QQP1</accession>
<feature type="domain" description="Cohesin" evidence="2">
    <location>
        <begin position="47"/>
        <end position="161"/>
    </location>
</feature>
<dbReference type="Proteomes" id="UP000182829">
    <property type="component" value="Unassembled WGS sequence"/>
</dbReference>
<dbReference type="RefSeq" id="WP_005580016.1">
    <property type="nucleotide sequence ID" value="NZ_FORO01000024.1"/>
</dbReference>
<dbReference type="AlphaFoldDB" id="A0A1I3QQP1"/>
<keyword evidence="1" id="KW-0472">Membrane</keyword>
<feature type="transmembrane region" description="Helical" evidence="1">
    <location>
        <begin position="197"/>
        <end position="219"/>
    </location>
</feature>